<geneLocation type="plasmid" evidence="10">
    <name>pp63_a</name>
</geneLocation>
<feature type="chain" id="PRO_5042209160" evidence="7">
    <location>
        <begin position="22"/>
        <end position="125"/>
    </location>
</feature>
<evidence type="ECO:0000256" key="5">
    <source>
        <dbReference type="ARBA" id="ARBA00023004"/>
    </source>
</evidence>
<feature type="domain" description="Cytochrome c" evidence="8">
    <location>
        <begin position="23"/>
        <end position="125"/>
    </location>
</feature>
<keyword evidence="2 6" id="KW-0349">Heme</keyword>
<name>A0AAD0EDA8_9RHOB</name>
<dbReference type="PROSITE" id="PS51007">
    <property type="entry name" value="CYTC"/>
    <property type="match status" value="1"/>
</dbReference>
<keyword evidence="7" id="KW-0732">Signal</keyword>
<evidence type="ECO:0000313" key="9">
    <source>
        <dbReference type="EMBL" id="ATF07907.1"/>
    </source>
</evidence>
<reference evidence="9 10" key="1">
    <citation type="journal article" date="2017" name="Front. Microbiol.">
        <title>Phaeobacter piscinae sp. nov., a species of the Roseobacter group and potential aquaculture probiont.</title>
        <authorList>
            <person name="Sonnenschein E.C."/>
            <person name="Phippen C.B.W."/>
            <person name="Nielsen K.F."/>
            <person name="Mateiu R.V."/>
            <person name="Melchiorsen J."/>
            <person name="Gram L."/>
            <person name="Overmann J."/>
            <person name="Freese H.M."/>
        </authorList>
    </citation>
    <scope>NUCLEOTIDE SEQUENCE [LARGE SCALE GENOMIC DNA]</scope>
    <source>
        <strain evidence="9 10">P63</strain>
    </source>
</reference>
<keyword evidence="5 6" id="KW-0408">Iron</keyword>
<dbReference type="GO" id="GO:0020037">
    <property type="term" value="F:heme binding"/>
    <property type="evidence" value="ECO:0007669"/>
    <property type="project" value="InterPro"/>
</dbReference>
<keyword evidence="3 6" id="KW-0479">Metal-binding</keyword>
<dbReference type="EMBL" id="CP010785">
    <property type="protein sequence ID" value="ATF07907.1"/>
    <property type="molecule type" value="Genomic_DNA"/>
</dbReference>
<proteinExistence type="predicted"/>
<evidence type="ECO:0000259" key="8">
    <source>
        <dbReference type="PROSITE" id="PS51007"/>
    </source>
</evidence>
<keyword evidence="9" id="KW-0614">Plasmid</keyword>
<evidence type="ECO:0000256" key="3">
    <source>
        <dbReference type="ARBA" id="ARBA00022723"/>
    </source>
</evidence>
<dbReference type="RefSeq" id="WP_024099179.1">
    <property type="nucleotide sequence ID" value="NZ_CP010589.1"/>
</dbReference>
<evidence type="ECO:0000256" key="1">
    <source>
        <dbReference type="ARBA" id="ARBA00022448"/>
    </source>
</evidence>
<dbReference type="AlphaFoldDB" id="A0AAD0EDA8"/>
<feature type="signal peptide" evidence="7">
    <location>
        <begin position="1"/>
        <end position="21"/>
    </location>
</feature>
<dbReference type="PRINTS" id="PR00604">
    <property type="entry name" value="CYTCHRMECIAB"/>
</dbReference>
<dbReference type="Pfam" id="PF00034">
    <property type="entry name" value="Cytochrom_C"/>
    <property type="match status" value="1"/>
</dbReference>
<sequence length="125" mass="13254">MRLIQGLLLSGLLSFPAVALAEGDPEKGEKVFRKCRACHAVGPESKDKTGPALNGILGAAAGASADFKYSKALQNAAAEGLVWDEESLTAFLTKPRDFLKGTRMSFSGLRKEADIANIIAYLGQN</sequence>
<dbReference type="InterPro" id="IPR009056">
    <property type="entry name" value="Cyt_c-like_dom"/>
</dbReference>
<dbReference type="InterPro" id="IPR002327">
    <property type="entry name" value="Cyt_c_1A/1B"/>
</dbReference>
<evidence type="ECO:0000256" key="7">
    <source>
        <dbReference type="SAM" id="SignalP"/>
    </source>
</evidence>
<gene>
    <name evidence="9" type="ORF">PhaeoP63_03875</name>
</gene>
<dbReference type="InterPro" id="IPR036909">
    <property type="entry name" value="Cyt_c-like_dom_sf"/>
</dbReference>
<dbReference type="GeneID" id="31848226"/>
<keyword evidence="4" id="KW-0249">Electron transport</keyword>
<dbReference type="GO" id="GO:0046872">
    <property type="term" value="F:metal ion binding"/>
    <property type="evidence" value="ECO:0007669"/>
    <property type="project" value="UniProtKB-KW"/>
</dbReference>
<evidence type="ECO:0000256" key="6">
    <source>
        <dbReference type="PROSITE-ProRule" id="PRU00433"/>
    </source>
</evidence>
<dbReference type="Gene3D" id="1.10.760.10">
    <property type="entry name" value="Cytochrome c-like domain"/>
    <property type="match status" value="1"/>
</dbReference>
<dbReference type="GO" id="GO:0009055">
    <property type="term" value="F:electron transfer activity"/>
    <property type="evidence" value="ECO:0007669"/>
    <property type="project" value="InterPro"/>
</dbReference>
<evidence type="ECO:0000313" key="10">
    <source>
        <dbReference type="Proteomes" id="UP000217545"/>
    </source>
</evidence>
<evidence type="ECO:0000256" key="2">
    <source>
        <dbReference type="ARBA" id="ARBA00022617"/>
    </source>
</evidence>
<keyword evidence="1" id="KW-0813">Transport</keyword>
<dbReference type="PANTHER" id="PTHR11961">
    <property type="entry name" value="CYTOCHROME C"/>
    <property type="match status" value="1"/>
</dbReference>
<protein>
    <submittedName>
        <fullName evidence="9">Cytochrome c2</fullName>
    </submittedName>
</protein>
<dbReference type="SUPFAM" id="SSF46626">
    <property type="entry name" value="Cytochrome c"/>
    <property type="match status" value="1"/>
</dbReference>
<accession>A0AAD0EDA8</accession>
<dbReference type="Proteomes" id="UP000217545">
    <property type="component" value="Plasmid pP63_a"/>
</dbReference>
<evidence type="ECO:0000256" key="4">
    <source>
        <dbReference type="ARBA" id="ARBA00022982"/>
    </source>
</evidence>
<organism evidence="9 10">
    <name type="scientific">Phaeobacter gallaeciensis</name>
    <dbReference type="NCBI Taxonomy" id="60890"/>
    <lineage>
        <taxon>Bacteria</taxon>
        <taxon>Pseudomonadati</taxon>
        <taxon>Pseudomonadota</taxon>
        <taxon>Alphaproteobacteria</taxon>
        <taxon>Rhodobacterales</taxon>
        <taxon>Roseobacteraceae</taxon>
        <taxon>Phaeobacter</taxon>
    </lineage>
</organism>